<protein>
    <submittedName>
        <fullName evidence="8">Uncharacterized protein</fullName>
    </submittedName>
</protein>
<dbReference type="EMBL" id="QXGF01000239">
    <property type="protein sequence ID" value="KAE8943704.1"/>
    <property type="molecule type" value="Genomic_DNA"/>
</dbReference>
<evidence type="ECO:0000313" key="16">
    <source>
        <dbReference type="Proteomes" id="UP000440732"/>
    </source>
</evidence>
<feature type="signal peptide" evidence="1">
    <location>
        <begin position="1"/>
        <end position="34"/>
    </location>
</feature>
<evidence type="ECO:0000313" key="18">
    <source>
        <dbReference type="Proteomes" id="UP000460718"/>
    </source>
</evidence>
<gene>
    <name evidence="10" type="ORF">PF001_g5491</name>
    <name evidence="8" type="ORF">PF002_g7130</name>
    <name evidence="9" type="ORF">PF004_g2861</name>
    <name evidence="7" type="ORF">PF005_g6106</name>
    <name evidence="6" type="ORF">PF006_g5504</name>
    <name evidence="4" type="ORF">PF007_g8424</name>
    <name evidence="11" type="ORF">PF008_g2905</name>
    <name evidence="2" type="ORF">PF009_g6588</name>
    <name evidence="5" type="ORF">PF010_g3043</name>
    <name evidence="3" type="ORF">PF011_g2779</name>
</gene>
<dbReference type="OrthoDB" id="10336070at2759"/>
<dbReference type="EMBL" id="QXGA01000206">
    <property type="protein sequence ID" value="KAE9150084.1"/>
    <property type="molecule type" value="Genomic_DNA"/>
</dbReference>
<dbReference type="Proteomes" id="UP000476176">
    <property type="component" value="Unassembled WGS sequence"/>
</dbReference>
<sequence length="78" mass="8408">MDRTFAAFSARPSIKCLTTLSLCLLVKLLRLCLGSLGPVPVVRRRPSCCGIAAEAELDCQMQCNGCACPVCRLAHKAR</sequence>
<evidence type="ECO:0000313" key="10">
    <source>
        <dbReference type="EMBL" id="KAE9320302.1"/>
    </source>
</evidence>
<dbReference type="EMBL" id="QXGC01000085">
    <property type="protein sequence ID" value="KAE9250641.1"/>
    <property type="molecule type" value="Genomic_DNA"/>
</dbReference>
<dbReference type="Proteomes" id="UP000486351">
    <property type="component" value="Unassembled WGS sequence"/>
</dbReference>
<organism evidence="8 15">
    <name type="scientific">Phytophthora fragariae</name>
    <dbReference type="NCBI Taxonomy" id="53985"/>
    <lineage>
        <taxon>Eukaryota</taxon>
        <taxon>Sar</taxon>
        <taxon>Stramenopiles</taxon>
        <taxon>Oomycota</taxon>
        <taxon>Peronosporomycetes</taxon>
        <taxon>Peronosporales</taxon>
        <taxon>Peronosporaceae</taxon>
        <taxon>Phytophthora</taxon>
    </lineage>
</organism>
<reference evidence="12 13" key="1">
    <citation type="submission" date="2018-08" db="EMBL/GenBank/DDBJ databases">
        <title>Genomic investigation of the strawberry pathogen Phytophthora fragariae indicates pathogenicity is determined by transcriptional variation in three key races.</title>
        <authorList>
            <person name="Adams T.M."/>
            <person name="Armitage A.D."/>
            <person name="Sobczyk M.K."/>
            <person name="Bates H.J."/>
            <person name="Dunwell J.M."/>
            <person name="Nellist C.F."/>
            <person name="Harrison R.J."/>
        </authorList>
    </citation>
    <scope>NUCLEOTIDE SEQUENCE [LARGE SCALE GENOMIC DNA]</scope>
    <source>
        <strain evidence="10 14">A4</strain>
        <strain evidence="8 15">BC-1</strain>
        <strain evidence="9 19">BC-23</strain>
        <strain evidence="7 13">NOV-27</strain>
        <strain evidence="6 16">NOV-5</strain>
        <strain evidence="4 17">NOV-71</strain>
        <strain evidence="11 20">NOV-77</strain>
        <strain evidence="2 12">NOV-9</strain>
        <strain evidence="5 21">ONT-3</strain>
        <strain evidence="3 18">SCRP245</strain>
    </source>
</reference>
<dbReference type="Proteomes" id="UP000429523">
    <property type="component" value="Unassembled WGS sequence"/>
</dbReference>
<dbReference type="EMBL" id="QXFY01000085">
    <property type="protein sequence ID" value="KAE9357912.1"/>
    <property type="molecule type" value="Genomic_DNA"/>
</dbReference>
<evidence type="ECO:0000313" key="2">
    <source>
        <dbReference type="EMBL" id="KAE8943704.1"/>
    </source>
</evidence>
<evidence type="ECO:0000313" key="5">
    <source>
        <dbReference type="EMBL" id="KAE9132805.1"/>
    </source>
</evidence>
<evidence type="ECO:0000313" key="9">
    <source>
        <dbReference type="EMBL" id="KAE9250641.1"/>
    </source>
</evidence>
<dbReference type="Proteomes" id="UP000437068">
    <property type="component" value="Unassembled WGS sequence"/>
</dbReference>
<dbReference type="EMBL" id="QXFW01000085">
    <property type="protein sequence ID" value="KAE9025983.1"/>
    <property type="molecule type" value="Genomic_DNA"/>
</dbReference>
<dbReference type="EMBL" id="QXGB01000221">
    <property type="protein sequence ID" value="KAE9223958.1"/>
    <property type="molecule type" value="Genomic_DNA"/>
</dbReference>
<evidence type="ECO:0000313" key="11">
    <source>
        <dbReference type="EMBL" id="KAE9357912.1"/>
    </source>
</evidence>
<accession>A0A6A3ZWB1</accession>
<dbReference type="EMBL" id="QXFZ01000352">
    <property type="protein sequence ID" value="KAE9119774.1"/>
    <property type="molecule type" value="Genomic_DNA"/>
</dbReference>
<evidence type="ECO:0000313" key="13">
    <source>
        <dbReference type="Proteomes" id="UP000433483"/>
    </source>
</evidence>
<evidence type="ECO:0000313" key="19">
    <source>
        <dbReference type="Proteomes" id="UP000476176"/>
    </source>
</evidence>
<dbReference type="EMBL" id="QXGD01000258">
    <property type="protein sequence ID" value="KAE9245710.1"/>
    <property type="molecule type" value="Genomic_DNA"/>
</dbReference>
<evidence type="ECO:0000313" key="14">
    <source>
        <dbReference type="Proteomes" id="UP000437068"/>
    </source>
</evidence>
<name>A0A6A3ZWB1_9STRA</name>
<keyword evidence="1" id="KW-0732">Signal</keyword>
<evidence type="ECO:0000313" key="20">
    <source>
        <dbReference type="Proteomes" id="UP000486351"/>
    </source>
</evidence>
<evidence type="ECO:0000313" key="17">
    <source>
        <dbReference type="Proteomes" id="UP000441208"/>
    </source>
</evidence>
<evidence type="ECO:0000313" key="15">
    <source>
        <dbReference type="Proteomes" id="UP000440367"/>
    </source>
</evidence>
<dbReference type="Proteomes" id="UP000433483">
    <property type="component" value="Unassembled WGS sequence"/>
</dbReference>
<comment type="caution">
    <text evidence="8">The sequence shown here is derived from an EMBL/GenBank/DDBJ whole genome shotgun (WGS) entry which is preliminary data.</text>
</comment>
<evidence type="ECO:0000256" key="1">
    <source>
        <dbReference type="SAM" id="SignalP"/>
    </source>
</evidence>
<dbReference type="Proteomes" id="UP000441208">
    <property type="component" value="Unassembled WGS sequence"/>
</dbReference>
<dbReference type="EMBL" id="QXFX01000090">
    <property type="protein sequence ID" value="KAE9132805.1"/>
    <property type="molecule type" value="Genomic_DNA"/>
</dbReference>
<dbReference type="EMBL" id="QXGE01000204">
    <property type="protein sequence ID" value="KAE9320302.1"/>
    <property type="molecule type" value="Genomic_DNA"/>
</dbReference>
<dbReference type="Proteomes" id="UP000488956">
    <property type="component" value="Unassembled WGS sequence"/>
</dbReference>
<dbReference type="Proteomes" id="UP000460718">
    <property type="component" value="Unassembled WGS sequence"/>
</dbReference>
<evidence type="ECO:0000313" key="3">
    <source>
        <dbReference type="EMBL" id="KAE9025983.1"/>
    </source>
</evidence>
<feature type="chain" id="PRO_5036166903" evidence="1">
    <location>
        <begin position="35"/>
        <end position="78"/>
    </location>
</feature>
<evidence type="ECO:0000313" key="12">
    <source>
        <dbReference type="Proteomes" id="UP000429523"/>
    </source>
</evidence>
<evidence type="ECO:0000313" key="8">
    <source>
        <dbReference type="EMBL" id="KAE9245710.1"/>
    </source>
</evidence>
<evidence type="ECO:0000313" key="21">
    <source>
        <dbReference type="Proteomes" id="UP000488956"/>
    </source>
</evidence>
<dbReference type="Proteomes" id="UP000440732">
    <property type="component" value="Unassembled WGS sequence"/>
</dbReference>
<keyword evidence="13" id="KW-1185">Reference proteome</keyword>
<dbReference type="Proteomes" id="UP000440367">
    <property type="component" value="Unassembled WGS sequence"/>
</dbReference>
<evidence type="ECO:0000313" key="4">
    <source>
        <dbReference type="EMBL" id="KAE9119774.1"/>
    </source>
</evidence>
<evidence type="ECO:0000313" key="6">
    <source>
        <dbReference type="EMBL" id="KAE9150084.1"/>
    </source>
</evidence>
<proteinExistence type="predicted"/>
<dbReference type="AlphaFoldDB" id="A0A6A3ZWB1"/>
<evidence type="ECO:0000313" key="7">
    <source>
        <dbReference type="EMBL" id="KAE9223958.1"/>
    </source>
</evidence>